<dbReference type="RefSeq" id="WP_073015060.1">
    <property type="nucleotide sequence ID" value="NZ_FRBW01000005.1"/>
</dbReference>
<name>A0A1M7NSD9_9HYPH</name>
<dbReference type="InterPro" id="IPR042213">
    <property type="entry name" value="NBD_C_sf"/>
</dbReference>
<evidence type="ECO:0000256" key="6">
    <source>
        <dbReference type="ARBA" id="ARBA00023277"/>
    </source>
</evidence>
<evidence type="ECO:0000256" key="4">
    <source>
        <dbReference type="ARBA" id="ARBA00022777"/>
    </source>
</evidence>
<evidence type="ECO:0000256" key="2">
    <source>
        <dbReference type="ARBA" id="ARBA00022679"/>
    </source>
</evidence>
<feature type="domain" description="Four-carbon acid sugar kinase N-terminal" evidence="7">
    <location>
        <begin position="3"/>
        <end position="126"/>
    </location>
</feature>
<comment type="similarity">
    <text evidence="1">Belongs to the four-carbon acid sugar kinase family.</text>
</comment>
<evidence type="ECO:0000256" key="3">
    <source>
        <dbReference type="ARBA" id="ARBA00022741"/>
    </source>
</evidence>
<dbReference type="GO" id="GO:0016301">
    <property type="term" value="F:kinase activity"/>
    <property type="evidence" value="ECO:0007669"/>
    <property type="project" value="UniProtKB-KW"/>
</dbReference>
<dbReference type="SUPFAM" id="SSF142764">
    <property type="entry name" value="YgbK-like"/>
    <property type="match status" value="1"/>
</dbReference>
<evidence type="ECO:0000313" key="10">
    <source>
        <dbReference type="Proteomes" id="UP000186002"/>
    </source>
</evidence>
<dbReference type="GO" id="GO:0005524">
    <property type="term" value="F:ATP binding"/>
    <property type="evidence" value="ECO:0007669"/>
    <property type="project" value="UniProtKB-KW"/>
</dbReference>
<keyword evidence="5" id="KW-0067">ATP-binding</keyword>
<keyword evidence="10" id="KW-1185">Reference proteome</keyword>
<keyword evidence="4" id="KW-0418">Kinase</keyword>
<evidence type="ECO:0000256" key="5">
    <source>
        <dbReference type="ARBA" id="ARBA00022840"/>
    </source>
</evidence>
<proteinExistence type="inferred from homology"/>
<keyword evidence="6" id="KW-0119">Carbohydrate metabolism</keyword>
<sequence length="353" mass="36924">MKILIIADDLTGALDSSVAFCGRGLSVVCALSPDAVAEAIARDPDVLTISVNSREGTESEAINRVETVWRQCQKHDVWAQAFLFKKVDSRLKGHVAAELSVLAPFRSRVAVTPAIPKLGRLVKSGLASGNGIAVPIPVAERAGVAFEDVIDGASDADLDRAIDKLGADTLFVGAAGLAEALARKLAPLVLKEQPVQIEAPALFAIGSRDPITLAQLDRLKATDIDRVLAPNGEVASGISPAQVHDCLIQLTEGADTISVQTAAERFALTCCRAVEHMRPRTLVASGGETAAAIAKHLGCGLLQVEGEALPGLPVSRMLDGLPGMRFITKSGGFGGAETLVSLYRNFIVLPADS</sequence>
<dbReference type="STRING" id="735517.SAMN05444272_3940"/>
<dbReference type="OrthoDB" id="9778478at2"/>
<dbReference type="Pfam" id="PF07005">
    <property type="entry name" value="SBD_N"/>
    <property type="match status" value="1"/>
</dbReference>
<dbReference type="AlphaFoldDB" id="A0A1M7NSD9"/>
<dbReference type="InterPro" id="IPR010737">
    <property type="entry name" value="4-carb_acid_sugar_kinase_N"/>
</dbReference>
<evidence type="ECO:0000256" key="1">
    <source>
        <dbReference type="ARBA" id="ARBA00005715"/>
    </source>
</evidence>
<protein>
    <submittedName>
        <fullName evidence="9">Uncharacterized conserved protein YgbK, DUF1537 family</fullName>
    </submittedName>
</protein>
<dbReference type="Pfam" id="PF17042">
    <property type="entry name" value="NBD_C"/>
    <property type="match status" value="1"/>
</dbReference>
<gene>
    <name evidence="9" type="ORF">SAMN05444272_3940</name>
</gene>
<keyword evidence="3" id="KW-0547">Nucleotide-binding</keyword>
<dbReference type="Proteomes" id="UP000186002">
    <property type="component" value="Unassembled WGS sequence"/>
</dbReference>
<dbReference type="EMBL" id="FRBW01000005">
    <property type="protein sequence ID" value="SHN06822.1"/>
    <property type="molecule type" value="Genomic_DNA"/>
</dbReference>
<organism evidence="9 10">
    <name type="scientific">Roseibium suaedae</name>
    <dbReference type="NCBI Taxonomy" id="735517"/>
    <lineage>
        <taxon>Bacteria</taxon>
        <taxon>Pseudomonadati</taxon>
        <taxon>Pseudomonadota</taxon>
        <taxon>Alphaproteobacteria</taxon>
        <taxon>Hyphomicrobiales</taxon>
        <taxon>Stappiaceae</taxon>
        <taxon>Roseibium</taxon>
    </lineage>
</organism>
<reference evidence="9 10" key="1">
    <citation type="submission" date="2016-11" db="EMBL/GenBank/DDBJ databases">
        <authorList>
            <person name="Jaros S."/>
            <person name="Januszkiewicz K."/>
            <person name="Wedrychowicz H."/>
        </authorList>
    </citation>
    <scope>NUCLEOTIDE SEQUENCE [LARGE SCALE GENOMIC DNA]</scope>
    <source>
        <strain evidence="9 10">DSM 22153</strain>
    </source>
</reference>
<evidence type="ECO:0000313" key="9">
    <source>
        <dbReference type="EMBL" id="SHN06822.1"/>
    </source>
</evidence>
<feature type="domain" description="Four-carbon acid sugar kinase nucleotide binding" evidence="8">
    <location>
        <begin position="204"/>
        <end position="339"/>
    </location>
</feature>
<keyword evidence="2" id="KW-0808">Transferase</keyword>
<dbReference type="InterPro" id="IPR031475">
    <property type="entry name" value="NBD_C"/>
</dbReference>
<dbReference type="Gene3D" id="3.40.980.20">
    <property type="entry name" value="Four-carbon acid sugar kinase, nucleotide binding domain"/>
    <property type="match status" value="1"/>
</dbReference>
<evidence type="ECO:0000259" key="8">
    <source>
        <dbReference type="Pfam" id="PF17042"/>
    </source>
</evidence>
<evidence type="ECO:0000259" key="7">
    <source>
        <dbReference type="Pfam" id="PF07005"/>
    </source>
</evidence>
<dbReference type="Gene3D" id="3.40.50.10840">
    <property type="entry name" value="Putative sugar-binding, N-terminal domain"/>
    <property type="match status" value="1"/>
</dbReference>
<accession>A0A1M7NSD9</accession>
<dbReference type="InterPro" id="IPR037051">
    <property type="entry name" value="4-carb_acid_sugar_kinase_N_sf"/>
</dbReference>